<feature type="transmembrane region" description="Helical" evidence="5">
    <location>
        <begin position="203"/>
        <end position="220"/>
    </location>
</feature>
<feature type="transmembrane region" description="Helical" evidence="5">
    <location>
        <begin position="448"/>
        <end position="464"/>
    </location>
</feature>
<evidence type="ECO:0000256" key="5">
    <source>
        <dbReference type="SAM" id="Phobius"/>
    </source>
</evidence>
<proteinExistence type="predicted"/>
<sequence>MNVESGRTISQSKTETKKYWLSLPIFFLVFVFILGGASRSDVASLPVLRAGCLLFAFWTALELQPEDWRRIRMPLLLLVALTIWMAVQLIPLPPELWHSLRGRDTIVTIDRLLDQSDVWRPISLTPSQTANSLLAMSVPISALLVIAATDRDDYAELLLAFVAIACLSVVLGIVQIFSGSSSVAYLYRITSADAMVGLFANRNHHAVFIACCVPIVATLIRDEMMRKRRRGLHQNGLLIVGFVLVAMTALIGSRAGLGAGILAFMVSYIVVLSAWRLRPDHAGRSQVARRPERRFLTYVPPVLMAILLGLALWLSSRTTGFSRLVDGDIASDLRVTAWPTVEAMIAKYWVFGSGFGSFPDVYEMFEPDKLLQPSYFNHAHNDWAEVVMTGGVPFALILLGAIIWIGRSVAATGTRNLIKGYRGDVRLCALMVILFLAIASIFDYPLRVPSIQVMAVFFVVLLCCPKKAGIAGD</sequence>
<evidence type="ECO:0000313" key="8">
    <source>
        <dbReference type="Proteomes" id="UP000058074"/>
    </source>
</evidence>
<keyword evidence="2 5" id="KW-0812">Transmembrane</keyword>
<dbReference type="PANTHER" id="PTHR37422">
    <property type="entry name" value="TEICHURONIC ACID BIOSYNTHESIS PROTEIN TUAE"/>
    <property type="match status" value="1"/>
</dbReference>
<feature type="transmembrane region" description="Helical" evidence="5">
    <location>
        <begin position="257"/>
        <end position="275"/>
    </location>
</feature>
<keyword evidence="3 5" id="KW-1133">Transmembrane helix</keyword>
<dbReference type="InterPro" id="IPR051533">
    <property type="entry name" value="WaaL-like"/>
</dbReference>
<feature type="transmembrane region" description="Helical" evidence="5">
    <location>
        <begin position="157"/>
        <end position="177"/>
    </location>
</feature>
<feature type="transmembrane region" description="Helical" evidence="5">
    <location>
        <begin position="383"/>
        <end position="405"/>
    </location>
</feature>
<protein>
    <recommendedName>
        <fullName evidence="6">O-antigen ligase-related domain-containing protein</fullName>
    </recommendedName>
</protein>
<dbReference type="PANTHER" id="PTHR37422:SF13">
    <property type="entry name" value="LIPOPOLYSACCHARIDE BIOSYNTHESIS PROTEIN PA4999-RELATED"/>
    <property type="match status" value="1"/>
</dbReference>
<dbReference type="Pfam" id="PF04932">
    <property type="entry name" value="Wzy_C"/>
    <property type="match status" value="1"/>
</dbReference>
<dbReference type="InterPro" id="IPR007016">
    <property type="entry name" value="O-antigen_ligase-rel_domated"/>
</dbReference>
<feature type="transmembrane region" description="Helical" evidence="5">
    <location>
        <begin position="43"/>
        <end position="61"/>
    </location>
</feature>
<accession>A0A0N9V319</accession>
<dbReference type="PATRIC" id="fig|33050.5.peg.3873"/>
<feature type="domain" description="O-antigen ligase-related" evidence="6">
    <location>
        <begin position="242"/>
        <end position="398"/>
    </location>
</feature>
<reference evidence="7 8" key="1">
    <citation type="journal article" date="2015" name="Genome Announc.">
        <title>Complete Genome Sequence of Polypropylene Glycol- and Polyethylene Glycol-Degrading Sphingopyxis macrogoltabida Strain EY-1.</title>
        <authorList>
            <person name="Ohtsubo Y."/>
            <person name="Nagata Y."/>
            <person name="Numata M."/>
            <person name="Tsuchikane K."/>
            <person name="Hosoyama A."/>
            <person name="Yamazoe A."/>
            <person name="Tsuda M."/>
            <person name="Fujita N."/>
            <person name="Kawai F."/>
        </authorList>
    </citation>
    <scope>NUCLEOTIDE SEQUENCE [LARGE SCALE GENOMIC DNA]</scope>
    <source>
        <strain evidence="7 8">EY-1</strain>
    </source>
</reference>
<keyword evidence="4 5" id="KW-0472">Membrane</keyword>
<dbReference type="EMBL" id="CP012700">
    <property type="protein sequence ID" value="ALH82297.1"/>
    <property type="molecule type" value="Genomic_DNA"/>
</dbReference>
<feature type="transmembrane region" description="Helical" evidence="5">
    <location>
        <begin position="73"/>
        <end position="92"/>
    </location>
</feature>
<evidence type="ECO:0000256" key="3">
    <source>
        <dbReference type="ARBA" id="ARBA00022989"/>
    </source>
</evidence>
<dbReference type="Proteomes" id="UP000058074">
    <property type="component" value="Chromosome"/>
</dbReference>
<dbReference type="AlphaFoldDB" id="A0A0N9V319"/>
<dbReference type="RefSeq" id="WP_084758533.1">
    <property type="nucleotide sequence ID" value="NZ_CP012700.1"/>
</dbReference>
<comment type="subcellular location">
    <subcellularLocation>
        <location evidence="1">Membrane</location>
        <topology evidence="1">Multi-pass membrane protein</topology>
    </subcellularLocation>
</comment>
<feature type="transmembrane region" description="Helical" evidence="5">
    <location>
        <begin position="425"/>
        <end position="442"/>
    </location>
</feature>
<feature type="transmembrane region" description="Helical" evidence="5">
    <location>
        <begin position="232"/>
        <end position="251"/>
    </location>
</feature>
<dbReference type="GO" id="GO:0016020">
    <property type="term" value="C:membrane"/>
    <property type="evidence" value="ECO:0007669"/>
    <property type="project" value="UniProtKB-SubCell"/>
</dbReference>
<dbReference type="OrthoDB" id="7628239at2"/>
<feature type="transmembrane region" description="Helical" evidence="5">
    <location>
        <begin position="295"/>
        <end position="314"/>
    </location>
</feature>
<name>A0A0N9V319_SPHMC</name>
<dbReference type="KEGG" id="smag:AN936_18660"/>
<feature type="transmembrane region" description="Helical" evidence="5">
    <location>
        <begin position="129"/>
        <end position="148"/>
    </location>
</feature>
<evidence type="ECO:0000256" key="1">
    <source>
        <dbReference type="ARBA" id="ARBA00004141"/>
    </source>
</evidence>
<evidence type="ECO:0000256" key="2">
    <source>
        <dbReference type="ARBA" id="ARBA00022692"/>
    </source>
</evidence>
<organism evidence="7 8">
    <name type="scientific">Sphingopyxis macrogoltabida</name>
    <name type="common">Sphingomonas macrogoltabidus</name>
    <dbReference type="NCBI Taxonomy" id="33050"/>
    <lineage>
        <taxon>Bacteria</taxon>
        <taxon>Pseudomonadati</taxon>
        <taxon>Pseudomonadota</taxon>
        <taxon>Alphaproteobacteria</taxon>
        <taxon>Sphingomonadales</taxon>
        <taxon>Sphingomonadaceae</taxon>
        <taxon>Sphingopyxis</taxon>
    </lineage>
</organism>
<feature type="transmembrane region" description="Helical" evidence="5">
    <location>
        <begin position="20"/>
        <end position="37"/>
    </location>
</feature>
<evidence type="ECO:0000259" key="6">
    <source>
        <dbReference type="Pfam" id="PF04932"/>
    </source>
</evidence>
<evidence type="ECO:0000256" key="4">
    <source>
        <dbReference type="ARBA" id="ARBA00023136"/>
    </source>
</evidence>
<evidence type="ECO:0000313" key="7">
    <source>
        <dbReference type="EMBL" id="ALH82297.1"/>
    </source>
</evidence>
<gene>
    <name evidence="7" type="ORF">AN936_18660</name>
</gene>